<dbReference type="GeneID" id="35590816"/>
<dbReference type="InterPro" id="IPR002104">
    <property type="entry name" value="Integrase_catalytic"/>
</dbReference>
<dbReference type="CDD" id="cd00397">
    <property type="entry name" value="DNA_BRE_C"/>
    <property type="match status" value="1"/>
</dbReference>
<dbReference type="InterPro" id="IPR013762">
    <property type="entry name" value="Integrase-like_cat_sf"/>
</dbReference>
<name>A0A2I8VF70_9EURY</name>
<dbReference type="Pfam" id="PF00589">
    <property type="entry name" value="Phage_integrase"/>
    <property type="match status" value="1"/>
</dbReference>
<proteinExistence type="predicted"/>
<dbReference type="PROSITE" id="PS51898">
    <property type="entry name" value="TYR_RECOMBINASE"/>
    <property type="match status" value="1"/>
</dbReference>
<keyword evidence="1" id="KW-0233">DNA recombination</keyword>
<sequence length="197" mass="22399">MVRVDDAGDVTKCWLSPGELSTLERSAGKDGWEREIAVQLMGRCGLRASEVSYPGDDHLRYSEEGSVWLFEVRGKNTKGGDRKTRDAWMPDHVADDVHKYSRERRLDPSESWVDVSTPSVRRWVKEAGEVIAEDLDEPRWLSVSSHDLRRSWATYHLVERQVDVRTMMAIGGWSDYSAIEPYLAEPTEARIGEAMGT</sequence>
<dbReference type="Proteomes" id="UP000236584">
    <property type="component" value="Chromosome"/>
</dbReference>
<dbReference type="EMBL" id="CP026309">
    <property type="protein sequence ID" value="AUV80578.1"/>
    <property type="molecule type" value="Genomic_DNA"/>
</dbReference>
<accession>A0A2I8VF70</accession>
<dbReference type="GO" id="GO:0015074">
    <property type="term" value="P:DNA integration"/>
    <property type="evidence" value="ECO:0007669"/>
    <property type="project" value="InterPro"/>
</dbReference>
<evidence type="ECO:0000259" key="2">
    <source>
        <dbReference type="PROSITE" id="PS51898"/>
    </source>
</evidence>
<dbReference type="InterPro" id="IPR011010">
    <property type="entry name" value="DNA_brk_join_enz"/>
</dbReference>
<evidence type="ECO:0000313" key="3">
    <source>
        <dbReference type="EMBL" id="AUV80578.1"/>
    </source>
</evidence>
<dbReference type="GO" id="GO:0003677">
    <property type="term" value="F:DNA binding"/>
    <property type="evidence" value="ECO:0007669"/>
    <property type="project" value="InterPro"/>
</dbReference>
<protein>
    <submittedName>
        <fullName evidence="3">Site-specific integrase</fullName>
    </submittedName>
</protein>
<gene>
    <name evidence="3" type="ORF">C2R22_01965</name>
</gene>
<feature type="domain" description="Tyr recombinase" evidence="2">
    <location>
        <begin position="10"/>
        <end position="196"/>
    </location>
</feature>
<dbReference type="GO" id="GO:0006310">
    <property type="term" value="P:DNA recombination"/>
    <property type="evidence" value="ECO:0007669"/>
    <property type="project" value="UniProtKB-KW"/>
</dbReference>
<dbReference type="OrthoDB" id="216982at2157"/>
<reference evidence="3 4" key="1">
    <citation type="submission" date="2018-01" db="EMBL/GenBank/DDBJ databases">
        <title>Complete genome sequence of Salinigranum rubrum GX10T, an extremely halophilic archaeon isolated from a marine solar saltern.</title>
        <authorList>
            <person name="Han S."/>
        </authorList>
    </citation>
    <scope>NUCLEOTIDE SEQUENCE [LARGE SCALE GENOMIC DNA]</scope>
    <source>
        <strain evidence="3 4">GX10</strain>
    </source>
</reference>
<dbReference type="AlphaFoldDB" id="A0A2I8VF70"/>
<dbReference type="KEGG" id="srub:C2R22_01965"/>
<dbReference type="Gene3D" id="1.10.443.10">
    <property type="entry name" value="Intergrase catalytic core"/>
    <property type="match status" value="1"/>
</dbReference>
<keyword evidence="4" id="KW-1185">Reference proteome</keyword>
<evidence type="ECO:0000313" key="4">
    <source>
        <dbReference type="Proteomes" id="UP000236584"/>
    </source>
</evidence>
<evidence type="ECO:0000256" key="1">
    <source>
        <dbReference type="ARBA" id="ARBA00023172"/>
    </source>
</evidence>
<organism evidence="3 4">
    <name type="scientific">Salinigranum rubrum</name>
    <dbReference type="NCBI Taxonomy" id="755307"/>
    <lineage>
        <taxon>Archaea</taxon>
        <taxon>Methanobacteriati</taxon>
        <taxon>Methanobacteriota</taxon>
        <taxon>Stenosarchaea group</taxon>
        <taxon>Halobacteria</taxon>
        <taxon>Halobacteriales</taxon>
        <taxon>Haloferacaceae</taxon>
        <taxon>Salinigranum</taxon>
    </lineage>
</organism>
<dbReference type="SUPFAM" id="SSF56349">
    <property type="entry name" value="DNA breaking-rejoining enzymes"/>
    <property type="match status" value="1"/>
</dbReference>
<dbReference type="RefSeq" id="WP_103424087.1">
    <property type="nucleotide sequence ID" value="NZ_CP026309.1"/>
</dbReference>